<keyword evidence="2" id="KW-1185">Reference proteome</keyword>
<dbReference type="AlphaFoldDB" id="R0K4X0"/>
<dbReference type="EMBL" id="KB908703">
    <property type="protein sequence ID" value="EOA84564.1"/>
    <property type="molecule type" value="Genomic_DNA"/>
</dbReference>
<sequence>MRNQLLTPSHWFNVCYDRITYTLLRARRAPAPSMFYLPPGYATVHSLVIHLVKHNEPAH</sequence>
<name>R0K4X0_EXST2</name>
<feature type="non-terminal residue" evidence="1">
    <location>
        <position position="59"/>
    </location>
</feature>
<accession>R0K4X0</accession>
<evidence type="ECO:0000313" key="2">
    <source>
        <dbReference type="Proteomes" id="UP000016935"/>
    </source>
</evidence>
<proteinExistence type="predicted"/>
<reference evidence="1 2" key="1">
    <citation type="journal article" date="2012" name="PLoS Pathog.">
        <title>Diverse lifestyles and strategies of plant pathogenesis encoded in the genomes of eighteen Dothideomycetes fungi.</title>
        <authorList>
            <person name="Ohm R.A."/>
            <person name="Feau N."/>
            <person name="Henrissat B."/>
            <person name="Schoch C.L."/>
            <person name="Horwitz B.A."/>
            <person name="Barry K.W."/>
            <person name="Condon B.J."/>
            <person name="Copeland A.C."/>
            <person name="Dhillon B."/>
            <person name="Glaser F."/>
            <person name="Hesse C.N."/>
            <person name="Kosti I."/>
            <person name="LaButti K."/>
            <person name="Lindquist E.A."/>
            <person name="Lucas S."/>
            <person name="Salamov A.A."/>
            <person name="Bradshaw R.E."/>
            <person name="Ciuffetti L."/>
            <person name="Hamelin R.C."/>
            <person name="Kema G.H.J."/>
            <person name="Lawrence C."/>
            <person name="Scott J.A."/>
            <person name="Spatafora J.W."/>
            <person name="Turgeon B.G."/>
            <person name="de Wit P.J.G.M."/>
            <person name="Zhong S."/>
            <person name="Goodwin S.B."/>
            <person name="Grigoriev I.V."/>
        </authorList>
    </citation>
    <scope>NUCLEOTIDE SEQUENCE [LARGE SCALE GENOMIC DNA]</scope>
    <source>
        <strain evidence="2">28A</strain>
    </source>
</reference>
<organism evidence="1 2">
    <name type="scientific">Exserohilum turcicum (strain 28A)</name>
    <name type="common">Northern leaf blight fungus</name>
    <name type="synonym">Setosphaeria turcica</name>
    <dbReference type="NCBI Taxonomy" id="671987"/>
    <lineage>
        <taxon>Eukaryota</taxon>
        <taxon>Fungi</taxon>
        <taxon>Dikarya</taxon>
        <taxon>Ascomycota</taxon>
        <taxon>Pezizomycotina</taxon>
        <taxon>Dothideomycetes</taxon>
        <taxon>Pleosporomycetidae</taxon>
        <taxon>Pleosporales</taxon>
        <taxon>Pleosporineae</taxon>
        <taxon>Pleosporaceae</taxon>
        <taxon>Exserohilum</taxon>
    </lineage>
</organism>
<evidence type="ECO:0000313" key="1">
    <source>
        <dbReference type="EMBL" id="EOA84564.1"/>
    </source>
</evidence>
<gene>
    <name evidence="1" type="ORF">SETTUDRAFT_163476</name>
</gene>
<dbReference type="Proteomes" id="UP000016935">
    <property type="component" value="Unassembled WGS sequence"/>
</dbReference>
<reference evidence="1 2" key="2">
    <citation type="journal article" date="2013" name="PLoS Genet.">
        <title>Comparative genome structure, secondary metabolite, and effector coding capacity across Cochliobolus pathogens.</title>
        <authorList>
            <person name="Condon B.J."/>
            <person name="Leng Y."/>
            <person name="Wu D."/>
            <person name="Bushley K.E."/>
            <person name="Ohm R.A."/>
            <person name="Otillar R."/>
            <person name="Martin J."/>
            <person name="Schackwitz W."/>
            <person name="Grimwood J."/>
            <person name="MohdZainudin N."/>
            <person name="Xue C."/>
            <person name="Wang R."/>
            <person name="Manning V.A."/>
            <person name="Dhillon B."/>
            <person name="Tu Z.J."/>
            <person name="Steffenson B.J."/>
            <person name="Salamov A."/>
            <person name="Sun H."/>
            <person name="Lowry S."/>
            <person name="LaButti K."/>
            <person name="Han J."/>
            <person name="Copeland A."/>
            <person name="Lindquist E."/>
            <person name="Barry K."/>
            <person name="Schmutz J."/>
            <person name="Baker S.E."/>
            <person name="Ciuffetti L.M."/>
            <person name="Grigoriev I.V."/>
            <person name="Zhong S."/>
            <person name="Turgeon B.G."/>
        </authorList>
    </citation>
    <scope>NUCLEOTIDE SEQUENCE [LARGE SCALE GENOMIC DNA]</scope>
    <source>
        <strain evidence="2">28A</strain>
    </source>
</reference>
<dbReference type="RefSeq" id="XP_008027178.1">
    <property type="nucleotide sequence ID" value="XM_008028987.1"/>
</dbReference>
<protein>
    <submittedName>
        <fullName evidence="1">Uncharacterized protein</fullName>
    </submittedName>
</protein>
<dbReference type="GeneID" id="19398770"/>
<dbReference type="HOGENOM" id="CLU_2967534_0_0_1"/>